<dbReference type="PANTHER" id="PTHR30632">
    <property type="entry name" value="MOLYBDATE-BINDING PERIPLASMIC PROTEIN"/>
    <property type="match status" value="1"/>
</dbReference>
<sequence>MHKLIILFMLILLIGCDNENMHKEEMTVAAAADLYHAFTEIGEAFTEQTGIDVTFTFGSTGNLSQQISQGAPFDLFAAAHESYVDDLIDKVVVAADTKAYYALGRIGFLTPRGQFTQITSETLLDPSVQTIAIANPEHAPYGQAAKEAFMTMGIWEAIQEKLVFGDNIRQTHQFVETGNADIGVVALALVIDSQLDFFLIDDDLHEPILQALAIPVHTNKMEQAQKFSDFVLGQEGREILVQYGFELPGE</sequence>
<accession>A0ABU0CXW2</accession>
<evidence type="ECO:0000313" key="4">
    <source>
        <dbReference type="EMBL" id="MDQ0340978.1"/>
    </source>
</evidence>
<dbReference type="Gene3D" id="3.40.190.10">
    <property type="entry name" value="Periplasmic binding protein-like II"/>
    <property type="match status" value="2"/>
</dbReference>
<evidence type="ECO:0000313" key="5">
    <source>
        <dbReference type="Proteomes" id="UP001232445"/>
    </source>
</evidence>
<keyword evidence="3" id="KW-0732">Signal</keyword>
<dbReference type="RefSeq" id="WP_307343521.1">
    <property type="nucleotide sequence ID" value="NZ_JAUSUQ010000025.1"/>
</dbReference>
<evidence type="ECO:0000256" key="3">
    <source>
        <dbReference type="ARBA" id="ARBA00022729"/>
    </source>
</evidence>
<dbReference type="EMBL" id="JAUSUQ010000025">
    <property type="protein sequence ID" value="MDQ0340978.1"/>
    <property type="molecule type" value="Genomic_DNA"/>
</dbReference>
<dbReference type="Pfam" id="PF13531">
    <property type="entry name" value="SBP_bac_11"/>
    <property type="match status" value="1"/>
</dbReference>
<comment type="caution">
    <text evidence="4">The sequence shown here is derived from an EMBL/GenBank/DDBJ whole genome shotgun (WGS) entry which is preliminary data.</text>
</comment>
<comment type="similarity">
    <text evidence="1">Belongs to the bacterial solute-binding protein ModA family.</text>
</comment>
<protein>
    <submittedName>
        <fullName evidence="4">Molybdate transport system substrate-binding protein</fullName>
    </submittedName>
</protein>
<organism evidence="4 5">
    <name type="scientific">Caldalkalibacillus uzonensis</name>
    <dbReference type="NCBI Taxonomy" id="353224"/>
    <lineage>
        <taxon>Bacteria</taxon>
        <taxon>Bacillati</taxon>
        <taxon>Bacillota</taxon>
        <taxon>Bacilli</taxon>
        <taxon>Bacillales</taxon>
        <taxon>Bacillaceae</taxon>
        <taxon>Caldalkalibacillus</taxon>
    </lineage>
</organism>
<dbReference type="SUPFAM" id="SSF53850">
    <property type="entry name" value="Periplasmic binding protein-like II"/>
    <property type="match status" value="1"/>
</dbReference>
<evidence type="ECO:0000256" key="2">
    <source>
        <dbReference type="ARBA" id="ARBA00022723"/>
    </source>
</evidence>
<dbReference type="PANTHER" id="PTHR30632:SF14">
    <property type="entry name" value="TUNGSTATE_MOLYBDATE_CHROMATE-BINDING PROTEIN MODA"/>
    <property type="match status" value="1"/>
</dbReference>
<dbReference type="InterPro" id="IPR044084">
    <property type="entry name" value="AvModA-like_subst-bd"/>
</dbReference>
<proteinExistence type="inferred from homology"/>
<dbReference type="Proteomes" id="UP001232445">
    <property type="component" value="Unassembled WGS sequence"/>
</dbReference>
<keyword evidence="2" id="KW-0479">Metal-binding</keyword>
<dbReference type="InterPro" id="IPR005950">
    <property type="entry name" value="ModA"/>
</dbReference>
<evidence type="ECO:0000256" key="1">
    <source>
        <dbReference type="ARBA" id="ARBA00009175"/>
    </source>
</evidence>
<gene>
    <name evidence="4" type="ORF">J2S00_003818</name>
</gene>
<keyword evidence="5" id="KW-1185">Reference proteome</keyword>
<dbReference type="PROSITE" id="PS51257">
    <property type="entry name" value="PROKAR_LIPOPROTEIN"/>
    <property type="match status" value="1"/>
</dbReference>
<reference evidence="4 5" key="1">
    <citation type="submission" date="2023-07" db="EMBL/GenBank/DDBJ databases">
        <title>Genomic Encyclopedia of Type Strains, Phase IV (KMG-IV): sequencing the most valuable type-strain genomes for metagenomic binning, comparative biology and taxonomic classification.</title>
        <authorList>
            <person name="Goeker M."/>
        </authorList>
    </citation>
    <scope>NUCLEOTIDE SEQUENCE [LARGE SCALE GENOMIC DNA]</scope>
    <source>
        <strain evidence="4 5">DSM 17740</strain>
    </source>
</reference>
<name>A0ABU0CXW2_9BACI</name>
<dbReference type="CDD" id="cd13539">
    <property type="entry name" value="PBP2_AvModA"/>
    <property type="match status" value="1"/>
</dbReference>
<dbReference type="PIRSF" id="PIRSF004846">
    <property type="entry name" value="ModA"/>
    <property type="match status" value="1"/>
</dbReference>
<dbReference type="InterPro" id="IPR050682">
    <property type="entry name" value="ModA/WtpA"/>
</dbReference>
<dbReference type="NCBIfam" id="TIGR01256">
    <property type="entry name" value="modA"/>
    <property type="match status" value="1"/>
</dbReference>